<accession>A0ABN7K9A4</accession>
<dbReference type="InterPro" id="IPR041492">
    <property type="entry name" value="HAD_2"/>
</dbReference>
<comment type="catalytic activity">
    <reaction evidence="1">
        <text>2-phosphoglycolate + H2O = glycolate + phosphate</text>
        <dbReference type="Rhea" id="RHEA:14369"/>
        <dbReference type="ChEBI" id="CHEBI:15377"/>
        <dbReference type="ChEBI" id="CHEBI:29805"/>
        <dbReference type="ChEBI" id="CHEBI:43474"/>
        <dbReference type="ChEBI" id="CHEBI:58033"/>
        <dbReference type="EC" id="3.1.3.18"/>
    </reaction>
</comment>
<dbReference type="EMBL" id="CAJHOF010000005">
    <property type="protein sequence ID" value="CAD7287843.1"/>
    <property type="molecule type" value="Genomic_DNA"/>
</dbReference>
<evidence type="ECO:0000313" key="5">
    <source>
        <dbReference type="EMBL" id="CAD7287843.1"/>
    </source>
</evidence>
<comment type="caution">
    <text evidence="5">The sequence shown here is derived from an EMBL/GenBank/DDBJ whole genome shotgun (WGS) entry which is preliminary data.</text>
</comment>
<keyword evidence="6" id="KW-1185">Reference proteome</keyword>
<evidence type="ECO:0000313" key="6">
    <source>
        <dbReference type="Proteomes" id="UP000789803"/>
    </source>
</evidence>
<evidence type="ECO:0000256" key="4">
    <source>
        <dbReference type="ARBA" id="ARBA00013078"/>
    </source>
</evidence>
<comment type="similarity">
    <text evidence="3">Belongs to the HAD-like hydrolase superfamily. CbbY/CbbZ/Gph/YieH family.</text>
</comment>
<sequence>MKKTILFDLDGTIIDASVAILQSFDYAFKFHNKPPVNHEYIKPLIGYTLEDIFLKIGVESHMIDSYFNAYRDFYHTIYLKHTTLLKYAKEAIIKANEFADLGVVTTKGSKVLPDLLEHLGILKYFKTLVGRHDVINPKPHAEPINLALRNLNKDNKISRANTFMIGDTTLDVLSAINANVIPLSVLCGYNDEAKLSKVNDKIFKNTFEAVEYALQYK</sequence>
<dbReference type="SFLD" id="SFLDS00003">
    <property type="entry name" value="Haloacid_Dehalogenase"/>
    <property type="match status" value="1"/>
</dbReference>
<organism evidence="5 6">
    <name type="scientific">Campylobacter majalis</name>
    <dbReference type="NCBI Taxonomy" id="2790656"/>
    <lineage>
        <taxon>Bacteria</taxon>
        <taxon>Pseudomonadati</taxon>
        <taxon>Campylobacterota</taxon>
        <taxon>Epsilonproteobacteria</taxon>
        <taxon>Campylobacterales</taxon>
        <taxon>Campylobacteraceae</taxon>
        <taxon>Campylobacter</taxon>
    </lineage>
</organism>
<keyword evidence="5" id="KW-0378">Hydrolase</keyword>
<dbReference type="InterPro" id="IPR023198">
    <property type="entry name" value="PGP-like_dom2"/>
</dbReference>
<gene>
    <name evidence="5" type="primary">ppaX</name>
    <name evidence="5" type="ORF">LMG7974_00731</name>
</gene>
<dbReference type="Gene3D" id="3.40.50.1000">
    <property type="entry name" value="HAD superfamily/HAD-like"/>
    <property type="match status" value="1"/>
</dbReference>
<dbReference type="SFLD" id="SFLDG01129">
    <property type="entry name" value="C1.5:_HAD__Beta-PGM__Phosphata"/>
    <property type="match status" value="1"/>
</dbReference>
<name>A0ABN7K9A4_9BACT</name>
<proteinExistence type="inferred from homology"/>
<evidence type="ECO:0000256" key="3">
    <source>
        <dbReference type="ARBA" id="ARBA00006171"/>
    </source>
</evidence>
<evidence type="ECO:0000256" key="2">
    <source>
        <dbReference type="ARBA" id="ARBA00004818"/>
    </source>
</evidence>
<dbReference type="PANTHER" id="PTHR43434:SF1">
    <property type="entry name" value="PHOSPHOGLYCOLATE PHOSPHATASE"/>
    <property type="match status" value="1"/>
</dbReference>
<dbReference type="RefSeq" id="WP_229932540.1">
    <property type="nucleotide sequence ID" value="NZ_CAJHOF010000005.1"/>
</dbReference>
<dbReference type="InterPro" id="IPR036412">
    <property type="entry name" value="HAD-like_sf"/>
</dbReference>
<dbReference type="GO" id="GO:0004427">
    <property type="term" value="F:inorganic diphosphate phosphatase activity"/>
    <property type="evidence" value="ECO:0007669"/>
    <property type="project" value="UniProtKB-EC"/>
</dbReference>
<comment type="pathway">
    <text evidence="2">Organic acid metabolism; glycolate biosynthesis; glycolate from 2-phosphoglycolate: step 1/1.</text>
</comment>
<dbReference type="InterPro" id="IPR050155">
    <property type="entry name" value="HAD-like_hydrolase_sf"/>
</dbReference>
<protein>
    <recommendedName>
        <fullName evidence="4">phosphoglycolate phosphatase</fullName>
        <ecNumber evidence="4">3.1.3.18</ecNumber>
    </recommendedName>
</protein>
<reference evidence="5 6" key="1">
    <citation type="submission" date="2020-11" db="EMBL/GenBank/DDBJ databases">
        <authorList>
            <person name="Peeters C."/>
        </authorList>
    </citation>
    <scope>NUCLEOTIDE SEQUENCE [LARGE SCALE GENOMIC DNA]</scope>
    <source>
        <strain evidence="5 6">LMG 7974</strain>
    </source>
</reference>
<dbReference type="Proteomes" id="UP000789803">
    <property type="component" value="Unassembled WGS sequence"/>
</dbReference>
<dbReference type="EC" id="3.1.3.18" evidence="4"/>
<dbReference type="InterPro" id="IPR023214">
    <property type="entry name" value="HAD_sf"/>
</dbReference>
<evidence type="ECO:0000256" key="1">
    <source>
        <dbReference type="ARBA" id="ARBA00000830"/>
    </source>
</evidence>
<dbReference type="PANTHER" id="PTHR43434">
    <property type="entry name" value="PHOSPHOGLYCOLATE PHOSPHATASE"/>
    <property type="match status" value="1"/>
</dbReference>
<dbReference type="Gene3D" id="1.10.150.240">
    <property type="entry name" value="Putative phosphatase, domain 2"/>
    <property type="match status" value="1"/>
</dbReference>
<dbReference type="Pfam" id="PF13419">
    <property type="entry name" value="HAD_2"/>
    <property type="match status" value="1"/>
</dbReference>
<dbReference type="SUPFAM" id="SSF56784">
    <property type="entry name" value="HAD-like"/>
    <property type="match status" value="1"/>
</dbReference>